<dbReference type="EMBL" id="JAOB01000006">
    <property type="protein sequence ID" value="EUA76454.1"/>
    <property type="molecule type" value="Genomic_DNA"/>
</dbReference>
<sequence length="132" mass="14969">MEVFSRYAGTLRPPTKLRKSSKASGTRKGGADVVPDEAAFWSWAESPEYQRISQDRRRAQIPWCCWRRDCRDRATAARISRGRLGRALVPVANRSPRWGDSCEPSWPLGAATCRPDRMCCEPSHFHSNRCGC</sequence>
<evidence type="ECO:0000313" key="2">
    <source>
        <dbReference type="EMBL" id="EUA76454.1"/>
    </source>
</evidence>
<feature type="region of interest" description="Disordered" evidence="1">
    <location>
        <begin position="1"/>
        <end position="31"/>
    </location>
</feature>
<accession>X8E784</accession>
<comment type="caution">
    <text evidence="2">The sequence shown here is derived from an EMBL/GenBank/DDBJ whole genome shotgun (WGS) entry which is preliminary data.</text>
</comment>
<gene>
    <name evidence="2" type="ORF">I553_7225</name>
</gene>
<proteinExistence type="predicted"/>
<protein>
    <submittedName>
        <fullName evidence="2">Putative uracil-DNA glycosylase</fullName>
    </submittedName>
</protein>
<name>X8E784_MYCXE</name>
<dbReference type="PATRIC" id="fig|1299334.3.peg.258"/>
<reference evidence="2" key="1">
    <citation type="submission" date="2014-01" db="EMBL/GenBank/DDBJ databases">
        <authorList>
            <person name="Brown-Elliot B."/>
            <person name="Wallace R."/>
            <person name="Lenaerts A."/>
            <person name="Ordway D."/>
            <person name="DeGroote M.A."/>
            <person name="Parker T."/>
            <person name="Sizemore C."/>
            <person name="Tallon L.J."/>
            <person name="Sadzewicz L.K."/>
            <person name="Sengamalay N."/>
            <person name="Fraser C.M."/>
            <person name="Hine E."/>
            <person name="Shefchek K.A."/>
            <person name="Das S.P."/>
            <person name="Tettelin H."/>
        </authorList>
    </citation>
    <scope>NUCLEOTIDE SEQUENCE [LARGE SCALE GENOMIC DNA]</scope>
    <source>
        <strain evidence="2">4042</strain>
    </source>
</reference>
<evidence type="ECO:0000256" key="1">
    <source>
        <dbReference type="SAM" id="MobiDB-lite"/>
    </source>
</evidence>
<organism evidence="2">
    <name type="scientific">Mycobacterium xenopi 4042</name>
    <dbReference type="NCBI Taxonomy" id="1299334"/>
    <lineage>
        <taxon>Bacteria</taxon>
        <taxon>Bacillati</taxon>
        <taxon>Actinomycetota</taxon>
        <taxon>Actinomycetes</taxon>
        <taxon>Mycobacteriales</taxon>
        <taxon>Mycobacteriaceae</taxon>
        <taxon>Mycobacterium</taxon>
    </lineage>
</organism>
<dbReference type="AlphaFoldDB" id="X8E784"/>